<sequence length="155" mass="16339">MGQLDGHSESHETVHADRTWLSHLPSADTGTDIELVRLNAENTTGHQMRRVDFMDPTQQVVSLCFAASKEAVLTACPGSTFLDLGSRDGMDLNAVSEVGGTAVNWLGAFDEPSPVSSRSTKLRSAQNAADPVGGSLSRERACVAGATTLSGTIRP</sequence>
<dbReference type="Proteomes" id="UP001500571">
    <property type="component" value="Unassembled WGS sequence"/>
</dbReference>
<gene>
    <name evidence="1" type="ORF">GCM10009798_06190</name>
</gene>
<evidence type="ECO:0000313" key="1">
    <source>
        <dbReference type="EMBL" id="GAA1949738.1"/>
    </source>
</evidence>
<name>A0ABN2QCR4_9ACTN</name>
<protein>
    <submittedName>
        <fullName evidence="1">Uncharacterized protein</fullName>
    </submittedName>
</protein>
<accession>A0ABN2QCR4</accession>
<dbReference type="RefSeq" id="WP_344042302.1">
    <property type="nucleotide sequence ID" value="NZ_BAAAPB010000001.1"/>
</dbReference>
<evidence type="ECO:0000313" key="2">
    <source>
        <dbReference type="Proteomes" id="UP001500571"/>
    </source>
</evidence>
<organism evidence="1 2">
    <name type="scientific">Nocardioides panacihumi</name>
    <dbReference type="NCBI Taxonomy" id="400774"/>
    <lineage>
        <taxon>Bacteria</taxon>
        <taxon>Bacillati</taxon>
        <taxon>Actinomycetota</taxon>
        <taxon>Actinomycetes</taxon>
        <taxon>Propionibacteriales</taxon>
        <taxon>Nocardioidaceae</taxon>
        <taxon>Nocardioides</taxon>
    </lineage>
</organism>
<keyword evidence="2" id="KW-1185">Reference proteome</keyword>
<proteinExistence type="predicted"/>
<reference evidence="1 2" key="1">
    <citation type="journal article" date="2019" name="Int. J. Syst. Evol. Microbiol.">
        <title>The Global Catalogue of Microorganisms (GCM) 10K type strain sequencing project: providing services to taxonomists for standard genome sequencing and annotation.</title>
        <authorList>
            <consortium name="The Broad Institute Genomics Platform"/>
            <consortium name="The Broad Institute Genome Sequencing Center for Infectious Disease"/>
            <person name="Wu L."/>
            <person name="Ma J."/>
        </authorList>
    </citation>
    <scope>NUCLEOTIDE SEQUENCE [LARGE SCALE GENOMIC DNA]</scope>
    <source>
        <strain evidence="1 2">JCM 15309</strain>
    </source>
</reference>
<comment type="caution">
    <text evidence="1">The sequence shown here is derived from an EMBL/GenBank/DDBJ whole genome shotgun (WGS) entry which is preliminary data.</text>
</comment>
<dbReference type="EMBL" id="BAAAPB010000001">
    <property type="protein sequence ID" value="GAA1949738.1"/>
    <property type="molecule type" value="Genomic_DNA"/>
</dbReference>